<comment type="subcellular location">
    <subcellularLocation>
        <location evidence="2">Cell membrane</location>
        <topology evidence="2">Multi-pass membrane protein</topology>
    </subcellularLocation>
</comment>
<gene>
    <name evidence="4" type="ORF">AB447_202700</name>
    <name evidence="5" type="ORF">P8828_16010</name>
</gene>
<dbReference type="PANTHER" id="PTHR34295:SF1">
    <property type="entry name" value="BIOTIN TRANSPORTER BIOY"/>
    <property type="match status" value="1"/>
</dbReference>
<dbReference type="Gene3D" id="1.10.1760.20">
    <property type="match status" value="1"/>
</dbReference>
<evidence type="ECO:0000256" key="1">
    <source>
        <dbReference type="ARBA" id="ARBA00010692"/>
    </source>
</evidence>
<proteinExistence type="inferred from homology"/>
<evidence type="ECO:0000256" key="2">
    <source>
        <dbReference type="PIRNR" id="PIRNR016661"/>
    </source>
</evidence>
<keyword evidence="3" id="KW-0812">Transmembrane</keyword>
<evidence type="ECO:0000313" key="4">
    <source>
        <dbReference type="EMBL" id="KRT94217.1"/>
    </source>
</evidence>
<keyword evidence="3" id="KW-1133">Transmembrane helix</keyword>
<keyword evidence="7" id="KW-1185">Reference proteome</keyword>
<dbReference type="Proteomes" id="UP000036168">
    <property type="component" value="Unassembled WGS sequence"/>
</dbReference>
<evidence type="ECO:0000313" key="7">
    <source>
        <dbReference type="Proteomes" id="UP001341297"/>
    </source>
</evidence>
<dbReference type="PATRIC" id="fig|1664069.3.peg.3904"/>
<dbReference type="GO" id="GO:0005886">
    <property type="term" value="C:plasma membrane"/>
    <property type="evidence" value="ECO:0007669"/>
    <property type="project" value="UniProtKB-SubCell"/>
</dbReference>
<comment type="caution">
    <text evidence="4">The sequence shown here is derived from an EMBL/GenBank/DDBJ whole genome shotgun (WGS) entry which is preliminary data.</text>
</comment>
<feature type="transmembrane region" description="Helical" evidence="3">
    <location>
        <begin position="12"/>
        <end position="31"/>
    </location>
</feature>
<dbReference type="STRING" id="1664069.BGLY_3768"/>
<evidence type="ECO:0000313" key="5">
    <source>
        <dbReference type="EMBL" id="MEC0486297.1"/>
    </source>
</evidence>
<evidence type="ECO:0000313" key="6">
    <source>
        <dbReference type="Proteomes" id="UP000036168"/>
    </source>
</evidence>
<reference evidence="5 7" key="3">
    <citation type="submission" date="2023-03" db="EMBL/GenBank/DDBJ databases">
        <title>Agriculturally important microbes genome sequencing.</title>
        <authorList>
            <person name="Dunlap C."/>
        </authorList>
    </citation>
    <scope>NUCLEOTIDE SEQUENCE [LARGE SCALE GENOMIC DNA]</scope>
    <source>
        <strain evidence="5 7">CBP-3203</strain>
    </source>
</reference>
<feature type="transmembrane region" description="Helical" evidence="3">
    <location>
        <begin position="161"/>
        <end position="179"/>
    </location>
</feature>
<keyword evidence="2" id="KW-0813">Transport</keyword>
<dbReference type="Pfam" id="PF02632">
    <property type="entry name" value="BioY"/>
    <property type="match status" value="1"/>
</dbReference>
<feature type="transmembrane region" description="Helical" evidence="3">
    <location>
        <begin position="121"/>
        <end position="141"/>
    </location>
</feature>
<dbReference type="GO" id="GO:0015225">
    <property type="term" value="F:biotin transmembrane transporter activity"/>
    <property type="evidence" value="ECO:0007669"/>
    <property type="project" value="UniProtKB-UniRule"/>
</dbReference>
<keyword evidence="2" id="KW-1003">Cell membrane</keyword>
<reference evidence="4 6" key="1">
    <citation type="journal article" date="2015" name="Int. J. Syst. Evol. Microbiol.">
        <title>Bacillus glycinifermentans sp. nov., isolated from fermented soybean paste.</title>
        <authorList>
            <person name="Kim S.J."/>
            <person name="Dunlap C.A."/>
            <person name="Kwon S.W."/>
            <person name="Rooney A.P."/>
        </authorList>
    </citation>
    <scope>NUCLEOTIDE SEQUENCE [LARGE SCALE GENOMIC DNA]</scope>
    <source>
        <strain evidence="4 6">GO-13</strain>
    </source>
</reference>
<name>A0A0J6EKE0_9BACI</name>
<protein>
    <recommendedName>
        <fullName evidence="2">Biotin transporter</fullName>
    </recommendedName>
</protein>
<dbReference type="EMBL" id="JARRTL010000016">
    <property type="protein sequence ID" value="MEC0486297.1"/>
    <property type="molecule type" value="Genomic_DNA"/>
</dbReference>
<evidence type="ECO:0000256" key="3">
    <source>
        <dbReference type="SAM" id="Phobius"/>
    </source>
</evidence>
<dbReference type="PIRSF" id="PIRSF016661">
    <property type="entry name" value="BioY"/>
    <property type="match status" value="1"/>
</dbReference>
<feature type="transmembrane region" description="Helical" evidence="3">
    <location>
        <begin position="37"/>
        <end position="55"/>
    </location>
</feature>
<dbReference type="PANTHER" id="PTHR34295">
    <property type="entry name" value="BIOTIN TRANSPORTER BIOY"/>
    <property type="match status" value="1"/>
</dbReference>
<accession>A0A0J6EKE0</accession>
<feature type="transmembrane region" description="Helical" evidence="3">
    <location>
        <begin position="87"/>
        <end position="109"/>
    </location>
</feature>
<dbReference type="EMBL" id="LECW02000012">
    <property type="protein sequence ID" value="KRT94217.1"/>
    <property type="molecule type" value="Genomic_DNA"/>
</dbReference>
<feature type="transmembrane region" description="Helical" evidence="3">
    <location>
        <begin position="62"/>
        <end position="81"/>
    </location>
</feature>
<comment type="similarity">
    <text evidence="1 2">Belongs to the BioY family.</text>
</comment>
<dbReference type="OrthoDB" id="9803495at2"/>
<keyword evidence="2 3" id="KW-0472">Membrane</keyword>
<sequence>MKKQKLRAGDMALVGMFAALMGIGANITSFAPFLQIGGIPLTMQPFFCLLAGLLLGRRLGTLAMIVYALVGFIGAPVFAQFSAGISALFKGSGGFILSYIPAAYAAGWLTDRKAEPESKHFLAASVIGTVIIYIIGVNYMYLAFKYWLNTPVPYAAAWTSMVWFFIKDMAFSIVLAALAPKVYRAVQKGAGFNRNASY</sequence>
<dbReference type="Proteomes" id="UP001341297">
    <property type="component" value="Unassembled WGS sequence"/>
</dbReference>
<reference evidence="4" key="2">
    <citation type="submission" date="2015-10" db="EMBL/GenBank/DDBJ databases">
        <authorList>
            <person name="Gilbert D.G."/>
        </authorList>
    </citation>
    <scope>NUCLEOTIDE SEQUENCE</scope>
    <source>
        <strain evidence="4">GO-13</strain>
    </source>
</reference>
<dbReference type="AlphaFoldDB" id="A0A0J6EKE0"/>
<dbReference type="RefSeq" id="WP_048406729.1">
    <property type="nucleotide sequence ID" value="NZ_CP023481.1"/>
</dbReference>
<organism evidence="4 6">
    <name type="scientific">Bacillus glycinifermentans</name>
    <dbReference type="NCBI Taxonomy" id="1664069"/>
    <lineage>
        <taxon>Bacteria</taxon>
        <taxon>Bacillati</taxon>
        <taxon>Bacillota</taxon>
        <taxon>Bacilli</taxon>
        <taxon>Bacillales</taxon>
        <taxon>Bacillaceae</taxon>
        <taxon>Bacillus</taxon>
    </lineage>
</organism>
<dbReference type="InterPro" id="IPR003784">
    <property type="entry name" value="BioY"/>
</dbReference>